<dbReference type="InterPro" id="IPR023210">
    <property type="entry name" value="NADP_OxRdtase_dom"/>
</dbReference>
<keyword evidence="4" id="KW-1185">Reference proteome</keyword>
<organism evidence="3 4">
    <name type="scientific">Streptomonospora halophila</name>
    <dbReference type="NCBI Taxonomy" id="427369"/>
    <lineage>
        <taxon>Bacteria</taxon>
        <taxon>Bacillati</taxon>
        <taxon>Actinomycetota</taxon>
        <taxon>Actinomycetes</taxon>
        <taxon>Streptosporangiales</taxon>
        <taxon>Nocardiopsidaceae</taxon>
        <taxon>Streptomonospora</taxon>
    </lineage>
</organism>
<evidence type="ECO:0000259" key="2">
    <source>
        <dbReference type="Pfam" id="PF00248"/>
    </source>
</evidence>
<dbReference type="PANTHER" id="PTHR43364:SF4">
    <property type="entry name" value="NAD(P)-LINKED OXIDOREDUCTASE SUPERFAMILY PROTEIN"/>
    <property type="match status" value="1"/>
</dbReference>
<sequence>MRLRALGGTGIKVSPFCLGTMMFGPWGGTTYEDAAPVIHRALDSGVNFVDTADVYGGGACEEIVGRALKGVRDDVVLAGKVHYPMGEDANTWGNSRRWITRAVEDSLRRLGTDHLDLYQVHRPDPHTDIDETLGVLSDLVRSGKIRAAGSSTFPAEQIVEAQWVAERRGHVRLRTEQPPYSILNRSAETAVLPTCARYGMGVMTWSPLSEGWLTGRFQGEIDLTRGRQAAHRRNFDPALPGNVRKREAVTELTKLAEDAGLSLVHMSIAFAAAHPQVTSVILGARTMEQMEDLLAATGTTLDDALLDRIDEIVPPGTVLNPADSHYRPPAMRDARLRRRGHHIEPLVETPGPATS</sequence>
<dbReference type="EMBL" id="BAABIK010000019">
    <property type="protein sequence ID" value="GAA4947618.1"/>
    <property type="molecule type" value="Genomic_DNA"/>
</dbReference>
<dbReference type="RefSeq" id="WP_344144757.1">
    <property type="nucleotide sequence ID" value="NZ_BAABIK010000019.1"/>
</dbReference>
<evidence type="ECO:0000313" key="4">
    <source>
        <dbReference type="Proteomes" id="UP001499993"/>
    </source>
</evidence>
<evidence type="ECO:0000313" key="3">
    <source>
        <dbReference type="EMBL" id="GAA4947618.1"/>
    </source>
</evidence>
<dbReference type="InterPro" id="IPR036812">
    <property type="entry name" value="NAD(P)_OxRdtase_dom_sf"/>
</dbReference>
<protein>
    <submittedName>
        <fullName evidence="3">Aldo/keto reductase</fullName>
    </submittedName>
</protein>
<dbReference type="InterPro" id="IPR050523">
    <property type="entry name" value="AKR_Detox_Biosynth"/>
</dbReference>
<accession>A0ABP9GLS3</accession>
<keyword evidence="1" id="KW-0560">Oxidoreductase</keyword>
<reference evidence="4" key="1">
    <citation type="journal article" date="2019" name="Int. J. Syst. Evol. Microbiol.">
        <title>The Global Catalogue of Microorganisms (GCM) 10K type strain sequencing project: providing services to taxonomists for standard genome sequencing and annotation.</title>
        <authorList>
            <consortium name="The Broad Institute Genomics Platform"/>
            <consortium name="The Broad Institute Genome Sequencing Center for Infectious Disease"/>
            <person name="Wu L."/>
            <person name="Ma J."/>
        </authorList>
    </citation>
    <scope>NUCLEOTIDE SEQUENCE [LARGE SCALE GENOMIC DNA]</scope>
    <source>
        <strain evidence="4">JCM 18123</strain>
    </source>
</reference>
<name>A0ABP9GLS3_9ACTN</name>
<evidence type="ECO:0000256" key="1">
    <source>
        <dbReference type="ARBA" id="ARBA00023002"/>
    </source>
</evidence>
<proteinExistence type="predicted"/>
<dbReference type="Proteomes" id="UP001499993">
    <property type="component" value="Unassembled WGS sequence"/>
</dbReference>
<dbReference type="SUPFAM" id="SSF51430">
    <property type="entry name" value="NAD(P)-linked oxidoreductase"/>
    <property type="match status" value="1"/>
</dbReference>
<feature type="domain" description="NADP-dependent oxidoreductase" evidence="2">
    <location>
        <begin position="17"/>
        <end position="313"/>
    </location>
</feature>
<dbReference type="PANTHER" id="PTHR43364">
    <property type="entry name" value="NADH-SPECIFIC METHYLGLYOXAL REDUCTASE-RELATED"/>
    <property type="match status" value="1"/>
</dbReference>
<dbReference type="PRINTS" id="PR00069">
    <property type="entry name" value="ALDKETRDTASE"/>
</dbReference>
<gene>
    <name evidence="3" type="ORF">GCM10023224_34150</name>
</gene>
<dbReference type="InterPro" id="IPR020471">
    <property type="entry name" value="AKR"/>
</dbReference>
<comment type="caution">
    <text evidence="3">The sequence shown here is derived from an EMBL/GenBank/DDBJ whole genome shotgun (WGS) entry which is preliminary data.</text>
</comment>
<dbReference type="Pfam" id="PF00248">
    <property type="entry name" value="Aldo_ket_red"/>
    <property type="match status" value="1"/>
</dbReference>
<dbReference type="Gene3D" id="3.20.20.100">
    <property type="entry name" value="NADP-dependent oxidoreductase domain"/>
    <property type="match status" value="1"/>
</dbReference>